<gene>
    <name evidence="1" type="ORF">MLD38_009662</name>
</gene>
<evidence type="ECO:0000313" key="2">
    <source>
        <dbReference type="Proteomes" id="UP001057402"/>
    </source>
</evidence>
<organism evidence="1 2">
    <name type="scientific">Melastoma candidum</name>
    <dbReference type="NCBI Taxonomy" id="119954"/>
    <lineage>
        <taxon>Eukaryota</taxon>
        <taxon>Viridiplantae</taxon>
        <taxon>Streptophyta</taxon>
        <taxon>Embryophyta</taxon>
        <taxon>Tracheophyta</taxon>
        <taxon>Spermatophyta</taxon>
        <taxon>Magnoliopsida</taxon>
        <taxon>eudicotyledons</taxon>
        <taxon>Gunneridae</taxon>
        <taxon>Pentapetalae</taxon>
        <taxon>rosids</taxon>
        <taxon>malvids</taxon>
        <taxon>Myrtales</taxon>
        <taxon>Melastomataceae</taxon>
        <taxon>Melastomatoideae</taxon>
        <taxon>Melastomateae</taxon>
        <taxon>Melastoma</taxon>
    </lineage>
</organism>
<keyword evidence="2" id="KW-1185">Reference proteome</keyword>
<reference evidence="2" key="1">
    <citation type="journal article" date="2023" name="Front. Plant Sci.">
        <title>Chromosomal-level genome assembly of Melastoma candidum provides insights into trichome evolution.</title>
        <authorList>
            <person name="Zhong Y."/>
            <person name="Wu W."/>
            <person name="Sun C."/>
            <person name="Zou P."/>
            <person name="Liu Y."/>
            <person name="Dai S."/>
            <person name="Zhou R."/>
        </authorList>
    </citation>
    <scope>NUCLEOTIDE SEQUENCE [LARGE SCALE GENOMIC DNA]</scope>
</reference>
<name>A0ACB9RZI9_9MYRT</name>
<dbReference type="EMBL" id="CM042882">
    <property type="protein sequence ID" value="KAI4383867.1"/>
    <property type="molecule type" value="Genomic_DNA"/>
</dbReference>
<evidence type="ECO:0000313" key="1">
    <source>
        <dbReference type="EMBL" id="KAI4383867.1"/>
    </source>
</evidence>
<proteinExistence type="predicted"/>
<accession>A0ACB9RZI9</accession>
<protein>
    <submittedName>
        <fullName evidence="1">Uncharacterized protein</fullName>
    </submittedName>
</protein>
<dbReference type="Proteomes" id="UP001057402">
    <property type="component" value="Chromosome 3"/>
</dbReference>
<comment type="caution">
    <text evidence="1">The sequence shown here is derived from an EMBL/GenBank/DDBJ whole genome shotgun (WGS) entry which is preliminary data.</text>
</comment>
<sequence length="158" mass="17920">MKVKGNYKKKILNILIDSGSTHNFLDAGMVKGMNLITVPIPPVKVVVADGRSILCSRRLQQFAWVEQEHDFIADFYVINLWGCEMVPGVKWLAQLGDITWNFQRSMMRFTWENETVLLQRNQGMTGSQLLQMSPAKVVTQMCNCQCLLAVGYGDSMKD</sequence>